<organism evidence="2 3">
    <name type="scientific">Geodia barretti</name>
    <name type="common">Barrett's horny sponge</name>
    <dbReference type="NCBI Taxonomy" id="519541"/>
    <lineage>
        <taxon>Eukaryota</taxon>
        <taxon>Metazoa</taxon>
        <taxon>Porifera</taxon>
        <taxon>Demospongiae</taxon>
        <taxon>Heteroscleromorpha</taxon>
        <taxon>Tetractinellida</taxon>
        <taxon>Astrophorina</taxon>
        <taxon>Geodiidae</taxon>
        <taxon>Geodia</taxon>
    </lineage>
</organism>
<dbReference type="AlphaFoldDB" id="A0AA35SF92"/>
<evidence type="ECO:0008006" key="4">
    <source>
        <dbReference type="Google" id="ProtNLM"/>
    </source>
</evidence>
<evidence type="ECO:0000256" key="1">
    <source>
        <dbReference type="SAM" id="MobiDB-lite"/>
    </source>
</evidence>
<keyword evidence="3" id="KW-1185">Reference proteome</keyword>
<protein>
    <recommendedName>
        <fullName evidence="4">NYN domain-containing protein</fullName>
    </recommendedName>
</protein>
<gene>
    <name evidence="2" type="ORF">GBAR_LOCUS16505</name>
</gene>
<reference evidence="2" key="1">
    <citation type="submission" date="2023-03" db="EMBL/GenBank/DDBJ databases">
        <authorList>
            <person name="Steffen K."/>
            <person name="Cardenas P."/>
        </authorList>
    </citation>
    <scope>NUCLEOTIDE SEQUENCE</scope>
</reference>
<comment type="caution">
    <text evidence="2">The sequence shown here is derived from an EMBL/GenBank/DDBJ whole genome shotgun (WGS) entry which is preliminary data.</text>
</comment>
<sequence length="310" mass="33291">MPIWPLPRTPFADLITGQAGTVAVASNDSDFGALFVKVRELAAADPHDIPFLWITAPEAGGLSGEIEQFIPDRYRWDLSAAPAPVSPAVSLVPEVAAPPPPRSLPQAARPALQSAASQTPVSDEAVAEELLRQLPVGRFRAGDAQQVVSRRWPEHPAAGEASRFGLFLLNRIWPLLEKRGVTMPRQGSPRTYEITPGSPGAVAKQVPRQETKPAMTASPEPTPEPSLAQLAATVAAGITDDVFKASDAQAALKGRTPPHPAASFTAAQFGIWFAKQLWPIMEEHGVTIAKEKPRRYEMTPDARHNLIALA</sequence>
<dbReference type="EMBL" id="CASHTH010002374">
    <property type="protein sequence ID" value="CAI8029015.1"/>
    <property type="molecule type" value="Genomic_DNA"/>
</dbReference>
<name>A0AA35SF92_GEOBA</name>
<accession>A0AA35SF92</accession>
<feature type="region of interest" description="Disordered" evidence="1">
    <location>
        <begin position="97"/>
        <end position="121"/>
    </location>
</feature>
<dbReference type="Proteomes" id="UP001174909">
    <property type="component" value="Unassembled WGS sequence"/>
</dbReference>
<evidence type="ECO:0000313" key="2">
    <source>
        <dbReference type="EMBL" id="CAI8029015.1"/>
    </source>
</evidence>
<feature type="region of interest" description="Disordered" evidence="1">
    <location>
        <begin position="184"/>
        <end position="224"/>
    </location>
</feature>
<evidence type="ECO:0000313" key="3">
    <source>
        <dbReference type="Proteomes" id="UP001174909"/>
    </source>
</evidence>
<proteinExistence type="predicted"/>